<evidence type="ECO:0000256" key="1">
    <source>
        <dbReference type="ARBA" id="ARBA00022691"/>
    </source>
</evidence>
<dbReference type="SUPFAM" id="SSF102114">
    <property type="entry name" value="Radical SAM enzymes"/>
    <property type="match status" value="1"/>
</dbReference>
<evidence type="ECO:0000256" key="3">
    <source>
        <dbReference type="ARBA" id="ARBA00023004"/>
    </source>
</evidence>
<evidence type="ECO:0000313" key="7">
    <source>
        <dbReference type="Proteomes" id="UP001596074"/>
    </source>
</evidence>
<reference evidence="7" key="1">
    <citation type="journal article" date="2019" name="Int. J. Syst. Evol. Microbiol.">
        <title>The Global Catalogue of Microorganisms (GCM) 10K type strain sequencing project: providing services to taxonomists for standard genome sequencing and annotation.</title>
        <authorList>
            <consortium name="The Broad Institute Genomics Platform"/>
            <consortium name="The Broad Institute Genome Sequencing Center for Infectious Disease"/>
            <person name="Wu L."/>
            <person name="Ma J."/>
        </authorList>
    </citation>
    <scope>NUCLEOTIDE SEQUENCE [LARGE SCALE GENOMIC DNA]</scope>
    <source>
        <strain evidence="7">KCTC 42087</strain>
    </source>
</reference>
<dbReference type="InterPro" id="IPR007197">
    <property type="entry name" value="rSAM"/>
</dbReference>
<keyword evidence="3" id="KW-0408">Iron</keyword>
<dbReference type="InterPro" id="IPR050377">
    <property type="entry name" value="Radical_SAM_PqqE_MftC-like"/>
</dbReference>
<name>A0ABW1A5Z5_9ACTN</name>
<evidence type="ECO:0000259" key="5">
    <source>
        <dbReference type="PROSITE" id="PS51918"/>
    </source>
</evidence>
<organism evidence="6 7">
    <name type="scientific">Actinomadura rugatobispora</name>
    <dbReference type="NCBI Taxonomy" id="1994"/>
    <lineage>
        <taxon>Bacteria</taxon>
        <taxon>Bacillati</taxon>
        <taxon>Actinomycetota</taxon>
        <taxon>Actinomycetes</taxon>
        <taxon>Streptosporangiales</taxon>
        <taxon>Thermomonosporaceae</taxon>
        <taxon>Actinomadura</taxon>
    </lineage>
</organism>
<sequence length="344" mass="37806">MDTSNGPDDVVWDVTYACPLRCTHCYSESGRRPSRQLGHQDMLRVSDAIISLRPKMVSLAGGEPLIVRGIFEIAERISQAGIAVVVYTGGWTLRQDMLDERIDPLRGIAVSLDGATARTHDRIRGRAGSFDRALNALGLLDRAAAERAARGAKPVKFGLETVVVRSNFDHLPEICATIAPRFPRLSLITFGACVPTGLATREGFAEHELLTDEQVARLADPEYAGWLQSKAPSSVEVSTTDNHLEMLHPDHVRDGIAPLTLVVEPDGEVRGMPTYEGTVGNLLDEPAYVLWERSVARWTDPFVTETLEPVRTMAQWAAAARRIDYHFGSAEVQARIDRRPAFAG</sequence>
<evidence type="ECO:0000313" key="6">
    <source>
        <dbReference type="EMBL" id="MFC5750871.1"/>
    </source>
</evidence>
<keyword evidence="4" id="KW-0411">Iron-sulfur</keyword>
<comment type="caution">
    <text evidence="6">The sequence shown here is derived from an EMBL/GenBank/DDBJ whole genome shotgun (WGS) entry which is preliminary data.</text>
</comment>
<dbReference type="SFLD" id="SFLDG01067">
    <property type="entry name" value="SPASM/twitch_domain_containing"/>
    <property type="match status" value="1"/>
</dbReference>
<dbReference type="InterPro" id="IPR013785">
    <property type="entry name" value="Aldolase_TIM"/>
</dbReference>
<dbReference type="CDD" id="cd01335">
    <property type="entry name" value="Radical_SAM"/>
    <property type="match status" value="1"/>
</dbReference>
<dbReference type="EMBL" id="JBHSON010000060">
    <property type="protein sequence ID" value="MFC5750871.1"/>
    <property type="molecule type" value="Genomic_DNA"/>
</dbReference>
<proteinExistence type="predicted"/>
<dbReference type="Proteomes" id="UP001596074">
    <property type="component" value="Unassembled WGS sequence"/>
</dbReference>
<dbReference type="RefSeq" id="WP_378286689.1">
    <property type="nucleotide sequence ID" value="NZ_JBHSON010000060.1"/>
</dbReference>
<keyword evidence="1" id="KW-0949">S-adenosyl-L-methionine</keyword>
<dbReference type="Pfam" id="PF04055">
    <property type="entry name" value="Radical_SAM"/>
    <property type="match status" value="1"/>
</dbReference>
<dbReference type="InterPro" id="IPR058240">
    <property type="entry name" value="rSAM_sf"/>
</dbReference>
<keyword evidence="7" id="KW-1185">Reference proteome</keyword>
<dbReference type="PANTHER" id="PTHR11228">
    <property type="entry name" value="RADICAL SAM DOMAIN PROTEIN"/>
    <property type="match status" value="1"/>
</dbReference>
<dbReference type="Gene3D" id="3.20.20.70">
    <property type="entry name" value="Aldolase class I"/>
    <property type="match status" value="1"/>
</dbReference>
<dbReference type="PROSITE" id="PS51918">
    <property type="entry name" value="RADICAL_SAM"/>
    <property type="match status" value="1"/>
</dbReference>
<feature type="domain" description="Radical SAM core" evidence="5">
    <location>
        <begin position="4"/>
        <end position="233"/>
    </location>
</feature>
<evidence type="ECO:0000256" key="4">
    <source>
        <dbReference type="ARBA" id="ARBA00023014"/>
    </source>
</evidence>
<gene>
    <name evidence="6" type="ORF">ACFPZN_35080</name>
</gene>
<accession>A0ABW1A5Z5</accession>
<protein>
    <submittedName>
        <fullName evidence="6">Radical SAM protein</fullName>
    </submittedName>
</protein>
<dbReference type="SFLD" id="SFLDS00029">
    <property type="entry name" value="Radical_SAM"/>
    <property type="match status" value="1"/>
</dbReference>
<dbReference type="PANTHER" id="PTHR11228:SF7">
    <property type="entry name" value="PQQA PEPTIDE CYCLASE"/>
    <property type="match status" value="1"/>
</dbReference>
<keyword evidence="2" id="KW-0479">Metal-binding</keyword>
<evidence type="ECO:0000256" key="2">
    <source>
        <dbReference type="ARBA" id="ARBA00022723"/>
    </source>
</evidence>